<organism evidence="4 5">
    <name type="scientific">Brucella intermedia 229E</name>
    <dbReference type="NCBI Taxonomy" id="1337887"/>
    <lineage>
        <taxon>Bacteria</taxon>
        <taxon>Pseudomonadati</taxon>
        <taxon>Pseudomonadota</taxon>
        <taxon>Alphaproteobacteria</taxon>
        <taxon>Hyphomicrobiales</taxon>
        <taxon>Brucellaceae</taxon>
        <taxon>Brucella/Ochrobactrum group</taxon>
        <taxon>Brucella</taxon>
    </lineage>
</organism>
<reference evidence="4 5" key="1">
    <citation type="journal article" date="2014" name="FEMS Microbiol. Lett.">
        <title>Genome sequencing analysis reveals virulence-related gene content of Ochrobactrum intermedium strain 229E, a urease-positive strain isolated from the human gastric niche.</title>
        <authorList>
            <person name="Kulkarni G.J."/>
            <person name="Shetty S."/>
            <person name="Dharne M.S."/>
            <person name="Shouche Y.S."/>
        </authorList>
    </citation>
    <scope>NUCLEOTIDE SEQUENCE [LARGE SCALE GENOMIC DNA]</scope>
    <source>
        <strain evidence="4 5">229E</strain>
    </source>
</reference>
<comment type="caution">
    <text evidence="4">The sequence shown here is derived from an EMBL/GenBank/DDBJ whole genome shotgun (WGS) entry which is preliminary data.</text>
</comment>
<evidence type="ECO:0000256" key="2">
    <source>
        <dbReference type="ARBA" id="ARBA00023315"/>
    </source>
</evidence>
<dbReference type="PATRIC" id="fig|1337887.3.peg.4995"/>
<dbReference type="PANTHER" id="PTHR43877">
    <property type="entry name" value="AMINOALKYLPHOSPHONATE N-ACETYLTRANSFERASE-RELATED-RELATED"/>
    <property type="match status" value="1"/>
</dbReference>
<evidence type="ECO:0000259" key="3">
    <source>
        <dbReference type="PROSITE" id="PS51186"/>
    </source>
</evidence>
<accession>U4V1Y7</accession>
<name>U4V1Y7_9HYPH</name>
<dbReference type="InterPro" id="IPR016181">
    <property type="entry name" value="Acyl_CoA_acyltransferase"/>
</dbReference>
<dbReference type="CDD" id="cd04301">
    <property type="entry name" value="NAT_SF"/>
    <property type="match status" value="1"/>
</dbReference>
<proteinExistence type="predicted"/>
<gene>
    <name evidence="4" type="ORF">Q644_07760</name>
</gene>
<dbReference type="InterPro" id="IPR000182">
    <property type="entry name" value="GNAT_dom"/>
</dbReference>
<dbReference type="GO" id="GO:0016747">
    <property type="term" value="F:acyltransferase activity, transferring groups other than amino-acyl groups"/>
    <property type="evidence" value="ECO:0007669"/>
    <property type="project" value="InterPro"/>
</dbReference>
<evidence type="ECO:0000313" key="5">
    <source>
        <dbReference type="Proteomes" id="UP000016842"/>
    </source>
</evidence>
<sequence>MAADAAIKIRKAASADVAAIVAMLADDALGAKREDASLPLRDSYRSAFAAIDADPNQLLAVVEQEGEIIGCMQVSFIPGLSRMGMWRGQIESVRIASRIRGGGIGRQMIEWAIERCRERGCRLVQLTTDKSRADALRFYRSLGFIDSMKDLSYRFNRRLQYNVRK</sequence>
<dbReference type="PROSITE" id="PS51186">
    <property type="entry name" value="GNAT"/>
    <property type="match status" value="1"/>
</dbReference>
<dbReference type="SUPFAM" id="SSF55729">
    <property type="entry name" value="Acyl-CoA N-acyltransferases (Nat)"/>
    <property type="match status" value="1"/>
</dbReference>
<feature type="domain" description="N-acetyltransferase" evidence="3">
    <location>
        <begin position="7"/>
        <end position="164"/>
    </location>
</feature>
<keyword evidence="1 4" id="KW-0808">Transferase</keyword>
<dbReference type="Pfam" id="PF00583">
    <property type="entry name" value="Acetyltransf_1"/>
    <property type="match status" value="1"/>
</dbReference>
<dbReference type="InterPro" id="IPR050832">
    <property type="entry name" value="Bact_Acetyltransf"/>
</dbReference>
<dbReference type="AlphaFoldDB" id="U4V1Y7"/>
<keyword evidence="2" id="KW-0012">Acyltransferase</keyword>
<dbReference type="Gene3D" id="3.40.630.30">
    <property type="match status" value="1"/>
</dbReference>
<dbReference type="Proteomes" id="UP000016842">
    <property type="component" value="Unassembled WGS sequence"/>
</dbReference>
<evidence type="ECO:0000313" key="4">
    <source>
        <dbReference type="EMBL" id="ERL99984.1"/>
    </source>
</evidence>
<evidence type="ECO:0000256" key="1">
    <source>
        <dbReference type="ARBA" id="ARBA00022679"/>
    </source>
</evidence>
<dbReference type="EMBL" id="ASXJ01000346">
    <property type="protein sequence ID" value="ERL99984.1"/>
    <property type="molecule type" value="Genomic_DNA"/>
</dbReference>
<protein>
    <submittedName>
        <fullName evidence="4">GNAT family acetyltransferase</fullName>
    </submittedName>
</protein>